<comment type="caution">
    <text evidence="1">The sequence shown here is derived from an EMBL/GenBank/DDBJ whole genome shotgun (WGS) entry which is preliminary data.</text>
</comment>
<gene>
    <name evidence="1" type="ORF">GTP41_23865</name>
</gene>
<dbReference type="EMBL" id="WWCJ01000025">
    <property type="protein sequence ID" value="MYN05138.1"/>
    <property type="molecule type" value="Genomic_DNA"/>
</dbReference>
<organism evidence="1 2">
    <name type="scientific">Pseudoduganella guangdongensis</name>
    <dbReference type="NCBI Taxonomy" id="2692179"/>
    <lineage>
        <taxon>Bacteria</taxon>
        <taxon>Pseudomonadati</taxon>
        <taxon>Pseudomonadota</taxon>
        <taxon>Betaproteobacteria</taxon>
        <taxon>Burkholderiales</taxon>
        <taxon>Oxalobacteraceae</taxon>
        <taxon>Telluria group</taxon>
        <taxon>Pseudoduganella</taxon>
    </lineage>
</organism>
<accession>A0A6N9HN92</accession>
<reference evidence="1 2" key="1">
    <citation type="submission" date="2019-12" db="EMBL/GenBank/DDBJ databases">
        <title>Novel species isolated from a subtropical stream in China.</title>
        <authorList>
            <person name="Lu H."/>
        </authorList>
    </citation>
    <scope>NUCLEOTIDE SEQUENCE [LARGE SCALE GENOMIC DNA]</scope>
    <source>
        <strain evidence="1 2">DS3</strain>
    </source>
</reference>
<dbReference type="RefSeq" id="WP_161028086.1">
    <property type="nucleotide sequence ID" value="NZ_WWCJ01000025.1"/>
</dbReference>
<sequence>MLTTSEEKWLRIMTSTGAILPVEALHGFFEESLSRWEQYKGARHPNWSTVLGWIRIASEFEMPEDAKAILATGPLERRLEVARAYLAWSRHDSTQGHANPYEPLLSFFHHGGTWTRPENGILDIYDASGGKCGVIIQRARP</sequence>
<dbReference type="AlphaFoldDB" id="A0A6N9HN92"/>
<keyword evidence="2" id="KW-1185">Reference proteome</keyword>
<evidence type="ECO:0000313" key="1">
    <source>
        <dbReference type="EMBL" id="MYN05138.1"/>
    </source>
</evidence>
<proteinExistence type="predicted"/>
<protein>
    <submittedName>
        <fullName evidence="1">Uncharacterized protein</fullName>
    </submittedName>
</protein>
<evidence type="ECO:0000313" key="2">
    <source>
        <dbReference type="Proteomes" id="UP000448575"/>
    </source>
</evidence>
<name>A0A6N9HN92_9BURK</name>
<dbReference type="Proteomes" id="UP000448575">
    <property type="component" value="Unassembled WGS sequence"/>
</dbReference>